<dbReference type="PATRIC" id="fig|649758.3.peg.710"/>
<protein>
    <submittedName>
        <fullName evidence="3">Phage uncharacterized protein</fullName>
    </submittedName>
</protein>
<organism evidence="3 4">
    <name type="scientific">Levilactobacillus brevis ATCC 14869 = DSM 20054</name>
    <dbReference type="NCBI Taxonomy" id="649758"/>
    <lineage>
        <taxon>Bacteria</taxon>
        <taxon>Bacillati</taxon>
        <taxon>Bacillota</taxon>
        <taxon>Bacilli</taxon>
        <taxon>Lactobacillales</taxon>
        <taxon>Lactobacillaceae</taxon>
        <taxon>Levilactobacillus</taxon>
    </lineage>
</organism>
<dbReference type="HOGENOM" id="CLU_028165_1_0_9"/>
<dbReference type="GeneID" id="56993340"/>
<evidence type="ECO:0000313" key="4">
    <source>
        <dbReference type="Proteomes" id="UP000016644"/>
    </source>
</evidence>
<dbReference type="InterPro" id="IPR006517">
    <property type="entry name" value="Phage_terminase_lsu-like_C"/>
</dbReference>
<dbReference type="InterPro" id="IPR035421">
    <property type="entry name" value="Terminase_6C"/>
</dbReference>
<dbReference type="RefSeq" id="WP_021742267.1">
    <property type="nucleotide sequence ID" value="NZ_AZCP01000001.1"/>
</dbReference>
<comment type="caution">
    <text evidence="3">The sequence shown here is derived from an EMBL/GenBank/DDBJ whole genome shotgun (WGS) entry which is preliminary data.</text>
</comment>
<dbReference type="Proteomes" id="UP000016644">
    <property type="component" value="Unassembled WGS sequence"/>
</dbReference>
<reference evidence="3 4" key="1">
    <citation type="submission" date="2013-06" db="EMBL/GenBank/DDBJ databases">
        <authorList>
            <person name="Weinstock G."/>
            <person name="Sodergren E."/>
            <person name="Lobos E.A."/>
            <person name="Fulton L."/>
            <person name="Fulton R."/>
            <person name="Courtney L."/>
            <person name="Fronick C."/>
            <person name="O'Laughlin M."/>
            <person name="Godfrey J."/>
            <person name="Wilson R.M."/>
            <person name="Miner T."/>
            <person name="Farmer C."/>
            <person name="Delehaunty K."/>
            <person name="Cordes M."/>
            <person name="Minx P."/>
            <person name="Tomlinson C."/>
            <person name="Chen J."/>
            <person name="Wollam A."/>
            <person name="Pepin K.H."/>
            <person name="Bhonagiri V."/>
            <person name="Zhang X."/>
            <person name="Warren W."/>
            <person name="Mitreva M."/>
            <person name="Mardis E.R."/>
            <person name="Wilson R.K."/>
        </authorList>
    </citation>
    <scope>NUCLEOTIDE SEQUENCE [LARGE SCALE GENOMIC DNA]</scope>
    <source>
        <strain evidence="3 4">ATCC 14869</strain>
    </source>
</reference>
<dbReference type="AlphaFoldDB" id="U2PLE3"/>
<dbReference type="Gene3D" id="3.40.50.300">
    <property type="entry name" value="P-loop containing nucleotide triphosphate hydrolases"/>
    <property type="match status" value="1"/>
</dbReference>
<dbReference type="Pfam" id="PF17289">
    <property type="entry name" value="Terminase_6C"/>
    <property type="match status" value="1"/>
</dbReference>
<accession>U2PLE3</accession>
<proteinExistence type="predicted"/>
<evidence type="ECO:0000313" key="3">
    <source>
        <dbReference type="EMBL" id="ERK44579.1"/>
    </source>
</evidence>
<gene>
    <name evidence="3" type="ORF">HMPREF0495_00787</name>
</gene>
<dbReference type="InterPro" id="IPR027417">
    <property type="entry name" value="P-loop_NTPase"/>
</dbReference>
<evidence type="ECO:0000256" key="1">
    <source>
        <dbReference type="ARBA" id="ARBA00022612"/>
    </source>
</evidence>
<feature type="domain" description="Terminase large subunit gp17-like C-terminal" evidence="2">
    <location>
        <begin position="337"/>
        <end position="479"/>
    </location>
</feature>
<sequence length="502" mass="56927">MIISDLSAEQREYLAEEAEFELSRRSYEEYFMMTQNWGRDEDDAKRTVMYPYTKMICNALQPILDGERRFLIVEMLPQHGKSTTITETFPSAFLMKNPDKEVMVTSYADDLAQRFGTRNLEKFDQFAGRMYGLKVSDRKHTANEWQIAGHRGAMHSTTILGAATGKHADLLIVDDPLKDMQQANSPTIRKKILEEWQGSLNSRLSADASIIVIMTRWHVSDLAGYLLAEQALPWQELRLPLVAEEHDPLGRSVGETLAPGKPLFKDKKWAEEKRVVSGSKVWAALYQQRPVIEGGNIFKSDQIHYYLPNTATATKLGLDHDTSVAILPALDRVWSSWDLTFTDKDSSDFVAGQTWGKQGSNFYLLDRVHDRMSFPEQIRAIQAMAQRHPDASAVYVEDKANGSAVITQIRNYISGVLPVVPKGDKTERASVVVPFFEAGNIYLPHPRWQPWVHEVLDEWTGFPNMEHDDEVDSMTQALSQNMASKMPEASVYEHSLYGGVLH</sequence>
<dbReference type="Gene3D" id="3.30.420.240">
    <property type="match status" value="1"/>
</dbReference>
<dbReference type="EMBL" id="AWVK01000029">
    <property type="protein sequence ID" value="ERK44579.1"/>
    <property type="molecule type" value="Genomic_DNA"/>
</dbReference>
<dbReference type="Pfam" id="PF03237">
    <property type="entry name" value="Terminase_6N"/>
    <property type="match status" value="1"/>
</dbReference>
<dbReference type="NCBIfam" id="TIGR01630">
    <property type="entry name" value="psiM2_ORF9"/>
    <property type="match status" value="1"/>
</dbReference>
<evidence type="ECO:0000259" key="2">
    <source>
        <dbReference type="Pfam" id="PF17289"/>
    </source>
</evidence>
<keyword evidence="1" id="KW-1188">Viral release from host cell</keyword>
<name>U2PLE3_LEVBR</name>